<dbReference type="EMBL" id="ODYU01010874">
    <property type="protein sequence ID" value="SOQ56249.1"/>
    <property type="molecule type" value="Genomic_DNA"/>
</dbReference>
<gene>
    <name evidence="1" type="ORF">SFRICE_008088</name>
</gene>
<organism evidence="1">
    <name type="scientific">Spodoptera frugiperda</name>
    <name type="common">Fall armyworm</name>
    <dbReference type="NCBI Taxonomy" id="7108"/>
    <lineage>
        <taxon>Eukaryota</taxon>
        <taxon>Metazoa</taxon>
        <taxon>Ecdysozoa</taxon>
        <taxon>Arthropoda</taxon>
        <taxon>Hexapoda</taxon>
        <taxon>Insecta</taxon>
        <taxon>Pterygota</taxon>
        <taxon>Neoptera</taxon>
        <taxon>Endopterygota</taxon>
        <taxon>Lepidoptera</taxon>
        <taxon>Glossata</taxon>
        <taxon>Ditrysia</taxon>
        <taxon>Noctuoidea</taxon>
        <taxon>Noctuidae</taxon>
        <taxon>Amphipyrinae</taxon>
        <taxon>Spodoptera</taxon>
    </lineage>
</organism>
<dbReference type="AlphaFoldDB" id="A0A2H1WT52"/>
<protein>
    <submittedName>
        <fullName evidence="1">SFRICE_008088</fullName>
    </submittedName>
</protein>
<reference evidence="1" key="1">
    <citation type="submission" date="2016-07" db="EMBL/GenBank/DDBJ databases">
        <authorList>
            <person name="Bretaudeau A."/>
        </authorList>
    </citation>
    <scope>NUCLEOTIDE SEQUENCE</scope>
    <source>
        <strain evidence="1">Rice</strain>
        <tissue evidence="1">Whole body</tissue>
    </source>
</reference>
<sequence>MLSLKSLTANRNLLKANPPLTSVTGDHHGVHCIWSCVVGAFTNLQFHIHMTLRPETTICGSHKELFRATSCTAASCSPIACILSWLNLIMREGVCMDTYLTLLRSLSVRRCWFGSDFLSERPVQPSDGDRHRRHPAQQ</sequence>
<proteinExistence type="predicted"/>
<evidence type="ECO:0000313" key="1">
    <source>
        <dbReference type="EMBL" id="SOQ56249.1"/>
    </source>
</evidence>
<name>A0A2H1WT52_SPOFR</name>
<accession>A0A2H1WT52</accession>